<sequence>MLPKSKVSYLIKMIRIKFLLFFTLICAAANAQTGNIKGQILTGAGQGTESINIILKGTGKGTVTAADGSFEFSGLKEGNYQLIGTGVGFKRIDKNVSVKANETSTLELTVTEDAQELQTVEITGRKETSYKNDLSFIASKTATPIKEVPQAISYITKEVMRDQGTFLMGDAVKNMSGVNQFTFYDDLTIRGFRMNGGSTTQLVNGLRTFSGFWKQPPVNYLERVEVIKGAASALYGNTSPGGTINRVTKKPLTTPQKSLTFTTGSFNTLRTLADFTGPMNESKTLLYRLNLGYVNAQGFRNLQFDKNIVVAPSVSFLPTDKTRINFDLVYNRSNSRLDRGQSVKGNDLYSSSIKTSLNAVNDYLNEETYLITTSLNHQFTQNTSFNVAYLRTGYSEDLLEHRSSNVNGIDSAGKAIDNLVARQVFVRKTKSFMDNVSLFLNHNFNTGIAEHKLVVGYDYIQSVTPKGSGQQTASGYLLKAGGAGAYNAKTPEKYVFYDYTENGVTRSIPKPNISHYDLSVQNNNMEDPSKYIYNVVANASTTPVFYKLHGLYLQEQLKINRLQILLGLRYDSYIDKKGYTTSNETDITQHALLPRIGAVYTLTNNINVYGTYTKGYNPQDATVQSDPLSGGPFDPIRSSLYEAGFKTEWLDGRLTANASVYQIEQNNTLYSANAAENPNLMQQIGGEIAKGVEFDVTGNILPNWNLIVAYSYNDAKITDAGSRAADQVLVNRQKPNAPKNQGSIWTKYTFVNEALSGFGIGLGGNFVTERNVSINNTQTLPGYELLNAAIYYKIDKFQFQVNLNNLANKTYWVGGYDYLRLFPGAPRNFMATISYTF</sequence>
<dbReference type="GO" id="GO:0030246">
    <property type="term" value="F:carbohydrate binding"/>
    <property type="evidence" value="ECO:0007669"/>
    <property type="project" value="InterPro"/>
</dbReference>
<keyword evidence="20" id="KW-1185">Reference proteome</keyword>
<dbReference type="Proteomes" id="UP000190897">
    <property type="component" value="Unassembled WGS sequence"/>
</dbReference>
<keyword evidence="11 14" id="KW-0472">Membrane</keyword>
<evidence type="ECO:0000256" key="14">
    <source>
        <dbReference type="PROSITE-ProRule" id="PRU01360"/>
    </source>
</evidence>
<evidence type="ECO:0000256" key="1">
    <source>
        <dbReference type="ARBA" id="ARBA00004571"/>
    </source>
</evidence>
<dbReference type="SUPFAM" id="SSF49452">
    <property type="entry name" value="Starch-binding domain-like"/>
    <property type="match status" value="1"/>
</dbReference>
<name>A0A1T5GYR7_9BACT</name>
<feature type="domain" description="TonB-dependent receptor-like beta-barrel" evidence="17">
    <location>
        <begin position="318"/>
        <end position="806"/>
    </location>
</feature>
<keyword evidence="6 14" id="KW-0812">Transmembrane</keyword>
<evidence type="ECO:0000256" key="11">
    <source>
        <dbReference type="ARBA" id="ARBA00023136"/>
    </source>
</evidence>
<dbReference type="Gene3D" id="2.40.170.20">
    <property type="entry name" value="TonB-dependent receptor, beta-barrel domain"/>
    <property type="match status" value="1"/>
</dbReference>
<dbReference type="NCBIfam" id="TIGR01783">
    <property type="entry name" value="TonB-siderophor"/>
    <property type="match status" value="1"/>
</dbReference>
<dbReference type="InterPro" id="IPR010105">
    <property type="entry name" value="TonB_sidphr_rcpt"/>
</dbReference>
<feature type="domain" description="TonB-dependent receptor plug" evidence="18">
    <location>
        <begin position="145"/>
        <end position="243"/>
    </location>
</feature>
<evidence type="ECO:0000256" key="5">
    <source>
        <dbReference type="ARBA" id="ARBA00022496"/>
    </source>
</evidence>
<keyword evidence="13 14" id="KW-0998">Cell outer membrane</keyword>
<dbReference type="Pfam" id="PF00593">
    <property type="entry name" value="TonB_dep_Rec_b-barrel"/>
    <property type="match status" value="1"/>
</dbReference>
<dbReference type="PANTHER" id="PTHR32552:SF68">
    <property type="entry name" value="FERRICHROME OUTER MEMBRANE TRANSPORTER_PHAGE RECEPTOR"/>
    <property type="match status" value="1"/>
</dbReference>
<keyword evidence="3 14" id="KW-0813">Transport</keyword>
<feature type="chain" id="PRO_5012165405" evidence="16">
    <location>
        <begin position="32"/>
        <end position="837"/>
    </location>
</feature>
<evidence type="ECO:0000256" key="6">
    <source>
        <dbReference type="ARBA" id="ARBA00022692"/>
    </source>
</evidence>
<dbReference type="Pfam" id="PF13715">
    <property type="entry name" value="CarbopepD_reg_2"/>
    <property type="match status" value="1"/>
</dbReference>
<dbReference type="GO" id="GO:0015891">
    <property type="term" value="P:siderophore transport"/>
    <property type="evidence" value="ECO:0007669"/>
    <property type="project" value="InterPro"/>
</dbReference>
<gene>
    <name evidence="19" type="ORF">SAMN05660293_04584</name>
</gene>
<evidence type="ECO:0000259" key="18">
    <source>
        <dbReference type="Pfam" id="PF07715"/>
    </source>
</evidence>
<evidence type="ECO:0000256" key="8">
    <source>
        <dbReference type="ARBA" id="ARBA00023004"/>
    </source>
</evidence>
<evidence type="ECO:0000313" key="20">
    <source>
        <dbReference type="Proteomes" id="UP000190897"/>
    </source>
</evidence>
<proteinExistence type="inferred from homology"/>
<dbReference type="InterPro" id="IPR013784">
    <property type="entry name" value="Carb-bd-like_fold"/>
</dbReference>
<organism evidence="19 20">
    <name type="scientific">Dyadobacter psychrophilus</name>
    <dbReference type="NCBI Taxonomy" id="651661"/>
    <lineage>
        <taxon>Bacteria</taxon>
        <taxon>Pseudomonadati</taxon>
        <taxon>Bacteroidota</taxon>
        <taxon>Cytophagia</taxon>
        <taxon>Cytophagales</taxon>
        <taxon>Spirosomataceae</taxon>
        <taxon>Dyadobacter</taxon>
    </lineage>
</organism>
<evidence type="ECO:0000256" key="12">
    <source>
        <dbReference type="ARBA" id="ARBA00023170"/>
    </source>
</evidence>
<dbReference type="Gene3D" id="2.60.40.1120">
    <property type="entry name" value="Carboxypeptidase-like, regulatory domain"/>
    <property type="match status" value="1"/>
</dbReference>
<dbReference type="CDD" id="cd01347">
    <property type="entry name" value="ligand_gated_channel"/>
    <property type="match status" value="1"/>
</dbReference>
<dbReference type="SUPFAM" id="SSF56935">
    <property type="entry name" value="Porins"/>
    <property type="match status" value="1"/>
</dbReference>
<feature type="signal peptide" evidence="16">
    <location>
        <begin position="1"/>
        <end position="31"/>
    </location>
</feature>
<dbReference type="InterPro" id="IPR036942">
    <property type="entry name" value="Beta-barrel_TonB_sf"/>
</dbReference>
<comment type="subcellular location">
    <subcellularLocation>
        <location evidence="1 14">Cell outer membrane</location>
        <topology evidence="1 14">Multi-pass membrane protein</topology>
    </subcellularLocation>
</comment>
<accession>A0A1T5GYR7</accession>
<keyword evidence="4 14" id="KW-1134">Transmembrane beta strand</keyword>
<evidence type="ECO:0000256" key="4">
    <source>
        <dbReference type="ARBA" id="ARBA00022452"/>
    </source>
</evidence>
<keyword evidence="7 16" id="KW-0732">Signal</keyword>
<dbReference type="EMBL" id="FUZA01000007">
    <property type="protein sequence ID" value="SKC13450.1"/>
    <property type="molecule type" value="Genomic_DNA"/>
</dbReference>
<evidence type="ECO:0000259" key="17">
    <source>
        <dbReference type="Pfam" id="PF00593"/>
    </source>
</evidence>
<dbReference type="GO" id="GO:0038023">
    <property type="term" value="F:signaling receptor activity"/>
    <property type="evidence" value="ECO:0007669"/>
    <property type="project" value="InterPro"/>
</dbReference>
<dbReference type="STRING" id="651661.SAMN05660293_04584"/>
<dbReference type="GO" id="GO:0009279">
    <property type="term" value="C:cell outer membrane"/>
    <property type="evidence" value="ECO:0007669"/>
    <property type="project" value="UniProtKB-SubCell"/>
</dbReference>
<dbReference type="PROSITE" id="PS52016">
    <property type="entry name" value="TONB_DEPENDENT_REC_3"/>
    <property type="match status" value="1"/>
</dbReference>
<dbReference type="InterPro" id="IPR012910">
    <property type="entry name" value="Plug_dom"/>
</dbReference>
<keyword evidence="8" id="KW-0408">Iron</keyword>
<keyword evidence="5" id="KW-0410">Iron transport</keyword>
<keyword evidence="9" id="KW-0406">Ion transport</keyword>
<dbReference type="InterPro" id="IPR037066">
    <property type="entry name" value="Plug_dom_sf"/>
</dbReference>
<dbReference type="GO" id="GO:0015344">
    <property type="term" value="F:siderophore uptake transmembrane transporter activity"/>
    <property type="evidence" value="ECO:0007669"/>
    <property type="project" value="TreeGrafter"/>
</dbReference>
<dbReference type="PANTHER" id="PTHR32552">
    <property type="entry name" value="FERRICHROME IRON RECEPTOR-RELATED"/>
    <property type="match status" value="1"/>
</dbReference>
<evidence type="ECO:0000256" key="2">
    <source>
        <dbReference type="ARBA" id="ARBA00009810"/>
    </source>
</evidence>
<dbReference type="InterPro" id="IPR000531">
    <property type="entry name" value="Beta-barrel_TonB"/>
</dbReference>
<dbReference type="InterPro" id="IPR039426">
    <property type="entry name" value="TonB-dep_rcpt-like"/>
</dbReference>
<reference evidence="20" key="1">
    <citation type="submission" date="2017-02" db="EMBL/GenBank/DDBJ databases">
        <authorList>
            <person name="Varghese N."/>
            <person name="Submissions S."/>
        </authorList>
    </citation>
    <scope>NUCLEOTIDE SEQUENCE [LARGE SCALE GENOMIC DNA]</scope>
    <source>
        <strain evidence="20">DSM 22270</strain>
    </source>
</reference>
<evidence type="ECO:0000256" key="7">
    <source>
        <dbReference type="ARBA" id="ARBA00022729"/>
    </source>
</evidence>
<dbReference type="Gene3D" id="2.170.130.10">
    <property type="entry name" value="TonB-dependent receptor, plug domain"/>
    <property type="match status" value="1"/>
</dbReference>
<evidence type="ECO:0000256" key="3">
    <source>
        <dbReference type="ARBA" id="ARBA00022448"/>
    </source>
</evidence>
<comment type="similarity">
    <text evidence="2 14 15">Belongs to the TonB-dependent receptor family.</text>
</comment>
<evidence type="ECO:0000256" key="13">
    <source>
        <dbReference type="ARBA" id="ARBA00023237"/>
    </source>
</evidence>
<dbReference type="Pfam" id="PF07715">
    <property type="entry name" value="Plug"/>
    <property type="match status" value="1"/>
</dbReference>
<protein>
    <submittedName>
        <fullName evidence="19">Iron complex outermembrane recepter protein</fullName>
    </submittedName>
</protein>
<evidence type="ECO:0000313" key="19">
    <source>
        <dbReference type="EMBL" id="SKC13450.1"/>
    </source>
</evidence>
<keyword evidence="10 15" id="KW-0798">TonB box</keyword>
<evidence type="ECO:0000256" key="9">
    <source>
        <dbReference type="ARBA" id="ARBA00023065"/>
    </source>
</evidence>
<evidence type="ECO:0000256" key="10">
    <source>
        <dbReference type="ARBA" id="ARBA00023077"/>
    </source>
</evidence>
<evidence type="ECO:0000256" key="16">
    <source>
        <dbReference type="SAM" id="SignalP"/>
    </source>
</evidence>
<keyword evidence="12" id="KW-0675">Receptor</keyword>
<dbReference type="AlphaFoldDB" id="A0A1T5GYR7"/>
<evidence type="ECO:0000256" key="15">
    <source>
        <dbReference type="RuleBase" id="RU003357"/>
    </source>
</evidence>